<dbReference type="AlphaFoldDB" id="A0A803J8C3"/>
<dbReference type="Pfam" id="PF23057">
    <property type="entry name" value="RBD_ZCCHC3_1st"/>
    <property type="match status" value="1"/>
</dbReference>
<dbReference type="PANTHER" id="PTHR22639:SF10">
    <property type="match status" value="1"/>
</dbReference>
<dbReference type="GeneTree" id="ENSGT00530000063983"/>
<dbReference type="GO" id="GO:0002218">
    <property type="term" value="P:activation of innate immune response"/>
    <property type="evidence" value="ECO:0007669"/>
    <property type="project" value="InterPro"/>
</dbReference>
<evidence type="ECO:0000259" key="2">
    <source>
        <dbReference type="SMART" id="SM00343"/>
    </source>
</evidence>
<dbReference type="Pfam" id="PF23058">
    <property type="entry name" value="RBD_ZCCHC3_2nd"/>
    <property type="match status" value="1"/>
</dbReference>
<dbReference type="InterPro" id="IPR057810">
    <property type="entry name" value="RBD_ZCCHC3_1st"/>
</dbReference>
<accession>A0A803J8C3</accession>
<dbReference type="Ensembl" id="ENSXETT00000107254">
    <property type="protein sequence ID" value="ENSXETP00000104125"/>
    <property type="gene ID" value="ENSXETG00000046678"/>
</dbReference>
<dbReference type="PANTHER" id="PTHR22639">
    <property type="entry name" value="GAG-RELATED PROTEIN"/>
    <property type="match status" value="1"/>
</dbReference>
<evidence type="ECO:0000256" key="1">
    <source>
        <dbReference type="SAM" id="MobiDB-lite"/>
    </source>
</evidence>
<dbReference type="InterPro" id="IPR042509">
    <property type="entry name" value="ZCCHC3"/>
</dbReference>
<name>A0A803J8C3_XENTR</name>
<sequence>ERESVCHTAANIGAEQQAGPEGDISQQPEAITSTTVSLPEQGKASCDGNNSERNHEGKAAVAEQQEEQRKGNKKKETKPAPKSGRKKAAAKDSAADSCSSAIPTAAISNGASVCGRDCSEGIGERLPEAGECTGNVNSVGVNVCGGKVLGGSGPTVQGSNAVVQEVNVGAGTSAVGAGTRPVGAGTSAVGAGTSAVGAGTRAVGAGVNDPTGAVNATAAGVSAVNEVAGVSGQSFANIVRGKAKGPGSVNVAKVAVSGARVSDKPAVGNYPRRGRIYPADSGRRRNVVRLQWEGEGPLPEGNIVVDKICDMGFTANDIYCFVHNKVFKDYTISFMRPQELDEFWEKFRDATGMWEGFRAVPVSRPGVCKVTILIENESIPPADLKIWLRRYGDVIGELERDFGYRGIWTGGWQAKVRLRTVGNVTQHIPSSAYIGRDLVCCFYPGQPRECWKCGSTRHFSISCDVLKCAMCLGVGHVAKHCPKSIRCNLCGELGHAYGSCPMSWQSIDEEYRKEMGVLESEATQGQVVGETQPVPDPDPPFIPHNSSQPSQGPQPPQGPQPSRAPQSSQA</sequence>
<dbReference type="GO" id="GO:0008270">
    <property type="term" value="F:zinc ion binding"/>
    <property type="evidence" value="ECO:0007669"/>
    <property type="project" value="InterPro"/>
</dbReference>
<protein>
    <recommendedName>
        <fullName evidence="2">CCHC-type domain-containing protein</fullName>
    </recommendedName>
</protein>
<dbReference type="SMART" id="SM00343">
    <property type="entry name" value="ZnF_C2HC"/>
    <property type="match status" value="3"/>
</dbReference>
<dbReference type="Gene3D" id="4.10.60.10">
    <property type="entry name" value="Zinc finger, CCHC-type"/>
    <property type="match status" value="1"/>
</dbReference>
<proteinExistence type="predicted"/>
<evidence type="ECO:0000313" key="3">
    <source>
        <dbReference type="Ensembl" id="ENSXETP00000104125"/>
    </source>
</evidence>
<reference evidence="3" key="1">
    <citation type="journal article" date="2010" name="Science">
        <title>The genome of the Western clawed frog Xenopus tropicalis.</title>
        <authorList>
            <person name="Hellsten U."/>
            <person name="Harland R.M."/>
            <person name="Gilchrist M.J."/>
            <person name="Hendrix D."/>
            <person name="Jurka J."/>
            <person name="Kapitonov V."/>
            <person name="Ovcharenko I."/>
            <person name="Putnam N.H."/>
            <person name="Shu S."/>
            <person name="Taher L."/>
            <person name="Blitz I.L."/>
            <person name="Blumberg B."/>
            <person name="Dichmann D.S."/>
            <person name="Dubchak I."/>
            <person name="Amaya E."/>
            <person name="Detter J.C."/>
            <person name="Fletcher R."/>
            <person name="Gerhard D.S."/>
            <person name="Goodstein D."/>
            <person name="Graves T."/>
            <person name="Grigoriev I.V."/>
            <person name="Grimwood J."/>
            <person name="Kawashima T."/>
            <person name="Lindquist E."/>
            <person name="Lucas S.M."/>
            <person name="Mead P.E."/>
            <person name="Mitros T."/>
            <person name="Ogino H."/>
            <person name="Ohta Y."/>
            <person name="Poliakov A.V."/>
            <person name="Pollet N."/>
            <person name="Robert J."/>
            <person name="Salamov A."/>
            <person name="Sater A.K."/>
            <person name="Schmutz J."/>
            <person name="Terry A."/>
            <person name="Vize P.D."/>
            <person name="Warren W.C."/>
            <person name="Wells D."/>
            <person name="Wills A."/>
            <person name="Wilson R.K."/>
            <person name="Zimmerman L.B."/>
            <person name="Zorn A.M."/>
            <person name="Grainger R."/>
            <person name="Grammer T."/>
            <person name="Khokha M.K."/>
            <person name="Richardson P.M."/>
            <person name="Rokhsar D.S."/>
        </authorList>
    </citation>
    <scope>NUCLEOTIDE SEQUENCE [LARGE SCALE GENOMIC DNA]</scope>
    <source>
        <strain evidence="3">Nigerian</strain>
    </source>
</reference>
<feature type="domain" description="CCHC-type" evidence="2">
    <location>
        <begin position="467"/>
        <end position="483"/>
    </location>
</feature>
<dbReference type="GO" id="GO:0003723">
    <property type="term" value="F:RNA binding"/>
    <property type="evidence" value="ECO:0007669"/>
    <property type="project" value="InterPro"/>
</dbReference>
<feature type="region of interest" description="Disordered" evidence="1">
    <location>
        <begin position="520"/>
        <end position="570"/>
    </location>
</feature>
<organism evidence="3">
    <name type="scientific">Xenopus tropicalis</name>
    <name type="common">Western clawed frog</name>
    <name type="synonym">Silurana tropicalis</name>
    <dbReference type="NCBI Taxonomy" id="8364"/>
    <lineage>
        <taxon>Eukaryota</taxon>
        <taxon>Metazoa</taxon>
        <taxon>Chordata</taxon>
        <taxon>Craniata</taxon>
        <taxon>Vertebrata</taxon>
        <taxon>Euteleostomi</taxon>
        <taxon>Amphibia</taxon>
        <taxon>Batrachia</taxon>
        <taxon>Anura</taxon>
        <taxon>Pipoidea</taxon>
        <taxon>Pipidae</taxon>
        <taxon>Xenopodinae</taxon>
        <taxon>Xenopus</taxon>
        <taxon>Silurana</taxon>
    </lineage>
</organism>
<dbReference type="GO" id="GO:0003690">
    <property type="term" value="F:double-stranded DNA binding"/>
    <property type="evidence" value="ECO:0007669"/>
    <property type="project" value="InterPro"/>
</dbReference>
<feature type="domain" description="CCHC-type" evidence="2">
    <location>
        <begin position="449"/>
        <end position="465"/>
    </location>
</feature>
<dbReference type="InterPro" id="IPR057811">
    <property type="entry name" value="RBD_ZCCHC3_2nd"/>
</dbReference>
<feature type="compositionally biased region" description="Low complexity" evidence="1">
    <location>
        <begin position="560"/>
        <end position="570"/>
    </location>
</feature>
<feature type="domain" description="CCHC-type" evidence="2">
    <location>
        <begin position="486"/>
        <end position="502"/>
    </location>
</feature>
<dbReference type="InterPro" id="IPR001878">
    <property type="entry name" value="Znf_CCHC"/>
</dbReference>
<dbReference type="InParanoid" id="A0A803J8C3"/>
<feature type="compositionally biased region" description="Polar residues" evidence="1">
    <location>
        <begin position="24"/>
        <end position="38"/>
    </location>
</feature>
<dbReference type="SUPFAM" id="SSF57756">
    <property type="entry name" value="Retrovirus zinc finger-like domains"/>
    <property type="match status" value="1"/>
</dbReference>
<dbReference type="InterPro" id="IPR036875">
    <property type="entry name" value="Znf_CCHC_sf"/>
</dbReference>
<reference evidence="3" key="2">
    <citation type="submission" date="2021-03" db="UniProtKB">
        <authorList>
            <consortium name="Ensembl"/>
        </authorList>
    </citation>
    <scope>IDENTIFICATION</scope>
</reference>
<feature type="region of interest" description="Disordered" evidence="1">
    <location>
        <begin position="1"/>
        <end position="96"/>
    </location>
</feature>